<organism evidence="1 2">
    <name type="scientific">Pangasianodon gigas</name>
    <name type="common">Mekong giant catfish</name>
    <name type="synonym">Pangasius gigas</name>
    <dbReference type="NCBI Taxonomy" id="30993"/>
    <lineage>
        <taxon>Eukaryota</taxon>
        <taxon>Metazoa</taxon>
        <taxon>Chordata</taxon>
        <taxon>Craniata</taxon>
        <taxon>Vertebrata</taxon>
        <taxon>Euteleostomi</taxon>
        <taxon>Actinopterygii</taxon>
        <taxon>Neopterygii</taxon>
        <taxon>Teleostei</taxon>
        <taxon>Ostariophysi</taxon>
        <taxon>Siluriformes</taxon>
        <taxon>Pangasiidae</taxon>
        <taxon>Pangasianodon</taxon>
    </lineage>
</organism>
<gene>
    <name evidence="1" type="ORF">PGIGA_G00242010</name>
</gene>
<keyword evidence="2" id="KW-1185">Reference proteome</keyword>
<dbReference type="EMBL" id="CM040461">
    <property type="protein sequence ID" value="MCI4380611.1"/>
    <property type="molecule type" value="Genomic_DNA"/>
</dbReference>
<comment type="caution">
    <text evidence="1">The sequence shown here is derived from an EMBL/GenBank/DDBJ whole genome shotgun (WGS) entry which is preliminary data.</text>
</comment>
<evidence type="ECO:0000313" key="2">
    <source>
        <dbReference type="Proteomes" id="UP000829447"/>
    </source>
</evidence>
<name>A0ACC5WP11_PANGG</name>
<reference evidence="1 2" key="1">
    <citation type="journal article" date="2022" name="bioRxiv">
        <title>An ancient truncated duplication of the anti-Mullerian hormone receptor type 2 gene is a potential conserved master sex determinant in the Pangasiidae catfish family.</title>
        <authorList>
            <person name="Wen M."/>
            <person name="Pan Q."/>
            <person name="Jouanno E."/>
            <person name="Montfort J."/>
            <person name="Zahm M."/>
            <person name="Cabau C."/>
            <person name="Klopp C."/>
            <person name="Iampietro C."/>
            <person name="Roques C."/>
            <person name="Bouchez O."/>
            <person name="Castinel A."/>
            <person name="Donnadieu C."/>
            <person name="Parrinello H."/>
            <person name="Poncet C."/>
            <person name="Belmonte E."/>
            <person name="Gautier V."/>
            <person name="Avarre J.-C."/>
            <person name="Dugue R."/>
            <person name="Gustiano R."/>
            <person name="Ha T.T.T."/>
            <person name="Campet M."/>
            <person name="Sriphairoj K."/>
            <person name="Ribolli J."/>
            <person name="de Almeida F.L."/>
            <person name="Desvignes T."/>
            <person name="Postlethwait J.H."/>
            <person name="Bucao C.F."/>
            <person name="Robinson-Rechavi M."/>
            <person name="Bobe J."/>
            <person name="Herpin A."/>
            <person name="Guiguen Y."/>
        </authorList>
    </citation>
    <scope>NUCLEOTIDE SEQUENCE [LARGE SCALE GENOMIC DNA]</scope>
    <source>
        <strain evidence="1">YG-Dec2019</strain>
    </source>
</reference>
<sequence length="1267" mass="140766">MWFLLIYIQLTAIQAQDRIALRGSSHPCEGRLEVYYKNQWGRVGHHQWRDENGAVVCKSLGCGDHVESMISQEANSSSLTNCWLDEIKCKGTENKLWDCESSSWNDTQCHPHTYVSVRCSGNVSLNLHGMRDECAGVVQFTTPDGTISVCQQNWDENKANKVCQELKCGKYQKTFKLTTVNAKGNSYSVPLKCTGNEEFLWQCVDWLSAKSYTCQEEIGIICSNYRRVRLHGGADACEGTLEEKDSTEGGWANVPCQEGDYNMFDKMCAKLKCGRAVSVKPCNESKNTWLKCSDRVKVQLGKSGQKPSACYGDIYASVNGSQHAVCVKATSSNENVGEVVCQELQCGTPLSVLQGPKLQQAQISQVECHGQEKSLWECIHKRGTVGSCHTINIICSGSLDMRLSNGLDKCAGQLEVKSSGSWWSVSTVGWSRQNSDMVCQHLQCGEVKENNQHHFVKSKLQILQWTLKCTGSNISQCSMANNNRVQQGSVVNIICNKHELWFLQGNSPCEGRVKGETDVYLQNITNKKAAEVCAQNLCGSVLIQKSDNSSMNSSVCPENATSSSSCSMKNTTTSTEPQFDYVRCSDVDKFPSSVSGSMKVRLQNKCYGKVLVCPDENCGVCEDTWTEKQSRMLCKSLGCGELIREYYSRKEKSGVTVASVHCSQTAENFGQCNFVKLEDTSLCQNPAYVACTGSVEAVLQDPRDKCAGNLKLFYSGELRPLCTNSINKMTQNAICTNLDCGEALSFNEPLSKMSNSKGLTGVTCQNATVSSCDFSKTKVQQCQAGYLKCTGWRRLLLTDIQNACTGEVYLQKETDFYAVSSDGWSKQERNELCKYLECGNVSETTNKEQVKESFWSKSYNCTGNPKSIWDCEKEKAPVKNHHLHISCTDKPEVKLKGNCTGEVWLKKKPMCYKSQKTEHVFSEFCQDLNCSMFFKSWSTNYSGNASYLSCTGRETKLWQCSSWTDNCEGVVSLACTKAIKLNFSSPCGGELQVDYRGKWEPVCPLESDQDANRICRELKCGNASEKKYEAVENSANTDIGIKCGDDYKSLMHCVKPVSKACTRKAVFYCDNYIPPVKKIQPDTGLIVGVVVGLVLVLVAVLIVFWKRKTFLAILRFKTSAEDMEISGKEMQSLNEKDVFEEDDYDDIVTTVNPTEDNQSQVSASEHDEENKSTSEGSSGTEYDDVDEENIKPPAESSTTDPLLPPRPDNLLDEVTFEAEVEPQEDYDDVSLPQTMVSEQRESTDIPGPSSDPPLLVSNDEAKPQKDE</sequence>
<accession>A0ACC5WP11</accession>
<dbReference type="Proteomes" id="UP000829447">
    <property type="component" value="Linkage Group LG8"/>
</dbReference>
<proteinExistence type="predicted"/>
<evidence type="ECO:0000313" key="1">
    <source>
        <dbReference type="EMBL" id="MCI4380611.1"/>
    </source>
</evidence>
<protein>
    <submittedName>
        <fullName evidence="1">Uncharacterized protein</fullName>
    </submittedName>
</protein>